<evidence type="ECO:0000313" key="8">
    <source>
        <dbReference type="Proteomes" id="UP000247454"/>
    </source>
</evidence>
<dbReference type="PIRSF" id="PIRSF035875">
    <property type="entry name" value="RNase_BN"/>
    <property type="match status" value="1"/>
</dbReference>
<keyword evidence="5 6" id="KW-0472">Membrane</keyword>
<dbReference type="PANTHER" id="PTHR30213">
    <property type="entry name" value="INNER MEMBRANE PROTEIN YHJD"/>
    <property type="match status" value="1"/>
</dbReference>
<dbReference type="GO" id="GO:0005886">
    <property type="term" value="C:plasma membrane"/>
    <property type="evidence" value="ECO:0007669"/>
    <property type="project" value="UniProtKB-SubCell"/>
</dbReference>
<dbReference type="AlphaFoldDB" id="A0A318T482"/>
<dbReference type="RefSeq" id="WP_110750265.1">
    <property type="nucleotide sequence ID" value="NZ_QJTF01000005.1"/>
</dbReference>
<evidence type="ECO:0000256" key="5">
    <source>
        <dbReference type="ARBA" id="ARBA00023136"/>
    </source>
</evidence>
<dbReference type="InterPro" id="IPR017039">
    <property type="entry name" value="Virul_fac_BrkB"/>
</dbReference>
<dbReference type="PANTHER" id="PTHR30213:SF0">
    <property type="entry name" value="UPF0761 MEMBRANE PROTEIN YIHY"/>
    <property type="match status" value="1"/>
</dbReference>
<dbReference type="EMBL" id="QJTF01000005">
    <property type="protein sequence ID" value="PYE89009.1"/>
    <property type="molecule type" value="Genomic_DNA"/>
</dbReference>
<evidence type="ECO:0000256" key="4">
    <source>
        <dbReference type="ARBA" id="ARBA00022989"/>
    </source>
</evidence>
<comment type="subcellular location">
    <subcellularLocation>
        <location evidence="1">Cell membrane</location>
        <topology evidence="1">Multi-pass membrane protein</topology>
    </subcellularLocation>
</comment>
<feature type="transmembrane region" description="Helical" evidence="6">
    <location>
        <begin position="207"/>
        <end position="232"/>
    </location>
</feature>
<comment type="caution">
    <text evidence="7">The sequence shown here is derived from an EMBL/GenBank/DDBJ whole genome shotgun (WGS) entry which is preliminary data.</text>
</comment>
<evidence type="ECO:0000256" key="1">
    <source>
        <dbReference type="ARBA" id="ARBA00004651"/>
    </source>
</evidence>
<dbReference type="Proteomes" id="UP000247454">
    <property type="component" value="Unassembled WGS sequence"/>
</dbReference>
<feature type="transmembrane region" description="Helical" evidence="6">
    <location>
        <begin position="179"/>
        <end position="200"/>
    </location>
</feature>
<evidence type="ECO:0000256" key="6">
    <source>
        <dbReference type="SAM" id="Phobius"/>
    </source>
</evidence>
<protein>
    <submittedName>
        <fullName evidence="7">Membrane protein</fullName>
    </submittedName>
</protein>
<evidence type="ECO:0000313" key="7">
    <source>
        <dbReference type="EMBL" id="PYE89009.1"/>
    </source>
</evidence>
<keyword evidence="4 6" id="KW-1133">Transmembrane helix</keyword>
<keyword evidence="3 6" id="KW-0812">Transmembrane</keyword>
<keyword evidence="8" id="KW-1185">Reference proteome</keyword>
<reference evidence="7 8" key="1">
    <citation type="submission" date="2018-06" db="EMBL/GenBank/DDBJ databases">
        <title>Genomic Encyclopedia of Type Strains, Phase III (KMG-III): the genomes of soil and plant-associated and newly described type strains.</title>
        <authorList>
            <person name="Whitman W."/>
        </authorList>
    </citation>
    <scope>NUCLEOTIDE SEQUENCE [LARGE SCALE GENOMIC DNA]</scope>
    <source>
        <strain evidence="7 8">ORS 1419</strain>
    </source>
</reference>
<feature type="transmembrane region" description="Helical" evidence="6">
    <location>
        <begin position="136"/>
        <end position="159"/>
    </location>
</feature>
<dbReference type="OrthoDB" id="7163777at2"/>
<dbReference type="Pfam" id="PF03631">
    <property type="entry name" value="Virul_fac_BrkB"/>
    <property type="match status" value="1"/>
</dbReference>
<organism evidence="7 8">
    <name type="scientific">Phyllobacterium leguminum</name>
    <dbReference type="NCBI Taxonomy" id="314237"/>
    <lineage>
        <taxon>Bacteria</taxon>
        <taxon>Pseudomonadati</taxon>
        <taxon>Pseudomonadota</taxon>
        <taxon>Alphaproteobacteria</taxon>
        <taxon>Hyphomicrobiales</taxon>
        <taxon>Phyllobacteriaceae</taxon>
        <taxon>Phyllobacterium</taxon>
    </lineage>
</organism>
<evidence type="ECO:0000256" key="2">
    <source>
        <dbReference type="ARBA" id="ARBA00022475"/>
    </source>
</evidence>
<proteinExistence type="predicted"/>
<evidence type="ECO:0000256" key="3">
    <source>
        <dbReference type="ARBA" id="ARBA00022692"/>
    </source>
</evidence>
<keyword evidence="2" id="KW-1003">Cell membrane</keyword>
<feature type="transmembrane region" description="Helical" evidence="6">
    <location>
        <begin position="93"/>
        <end position="116"/>
    </location>
</feature>
<sequence>MSQTRTFLWQVLRDAFGHFYADDGWAFASHITLSGLMALFPFLIFATSLASFLGANAFADTAVHVIFDTWPAAIAGPIAGEVKNVLTVQRGGLLTVSVLAAAYFASNGIEALRIALNRAYRVTDTRSVIFRRLQSLGFVIVATLVLTAISILLVLAPLAVRLAEQWFPAIAPYTGSLNLWRYAIAIAVLVLGLLVVHLWLPAGRRGLYDILPGIVLTLLAWLIGSIVFAQYLETFANYVSTYAGLASIVVAMVFLYIVAAIFIIGAEINAAILRYSRAKRKD</sequence>
<gene>
    <name evidence="7" type="ORF">C7477_105110</name>
</gene>
<feature type="transmembrane region" description="Helical" evidence="6">
    <location>
        <begin position="36"/>
        <end position="59"/>
    </location>
</feature>
<name>A0A318T482_9HYPH</name>
<feature type="transmembrane region" description="Helical" evidence="6">
    <location>
        <begin position="244"/>
        <end position="272"/>
    </location>
</feature>
<accession>A0A318T482</accession>